<keyword evidence="11" id="KW-1185">Reference proteome</keyword>
<dbReference type="Pfam" id="PF00069">
    <property type="entry name" value="Pkinase"/>
    <property type="match status" value="1"/>
</dbReference>
<keyword evidence="3" id="KW-0723">Serine/threonine-protein kinase</keyword>
<sequence>MAQSDYVRAVPNPVYPEAIFSLVLLDDGNERTVGGQLNERLKWRTGDGSFAIAIGSNRQIEYADNLAVLGRGRDANVMISNPFVCSKHCSFALHPTTHAVVLYNHAQDRTTFHRRRGSFAVVPTDGLSLPYQVNAEIRLGNPGSYCVRFRLLWHRDPTKIKEGEGTKDASKNLATVVRRKLYPKQYNYQALWQEIRQTRHLKHDNLVEIIAWTMKKEETENVIEWTIDSKHGSLFSLIESQDDASGTANHGIARLAMGHILQALDYLSFKGIAHGGVRPENILYTRLDSQPEFHFQLGDFGHCIEHQTSRSNVGTDPFIAPEIDAENPLKTCKADIWSLFVTTIWTLDVKNYRTNPARQTKNSILDASQSQVMHNLRTMASINPDERPSAAQLLVRCFEGEGLSTAKEKIQHIDDPISATEFPFSMRKAPTVISTKQTAAEPLSDKEQGGRSNTWLLEIKGQRLLVCKFDAVPWLWLPLLLLTTVCEPWLRFVAPEPSMAALDLDKLE</sequence>
<comment type="catalytic activity">
    <reaction evidence="6">
        <text>L-seryl-[protein] + ATP = O-phospho-L-seryl-[protein] + ADP + H(+)</text>
        <dbReference type="Rhea" id="RHEA:17989"/>
        <dbReference type="Rhea" id="RHEA-COMP:9863"/>
        <dbReference type="Rhea" id="RHEA-COMP:11604"/>
        <dbReference type="ChEBI" id="CHEBI:15378"/>
        <dbReference type="ChEBI" id="CHEBI:29999"/>
        <dbReference type="ChEBI" id="CHEBI:30616"/>
        <dbReference type="ChEBI" id="CHEBI:83421"/>
        <dbReference type="ChEBI" id="CHEBI:456216"/>
        <dbReference type="EC" id="2.7.11.1"/>
    </reaction>
</comment>
<dbReference type="GO" id="GO:0005524">
    <property type="term" value="F:ATP binding"/>
    <property type="evidence" value="ECO:0007669"/>
    <property type="project" value="InterPro"/>
</dbReference>
<comment type="caution">
    <text evidence="9">The sequence shown here is derived from an EMBL/GenBank/DDBJ whole genome shotgun (WGS) entry which is preliminary data.</text>
</comment>
<dbReference type="PROSITE" id="PS50006">
    <property type="entry name" value="FHA_DOMAIN"/>
    <property type="match status" value="1"/>
</dbReference>
<evidence type="ECO:0000256" key="4">
    <source>
        <dbReference type="ARBA" id="ARBA00022777"/>
    </source>
</evidence>
<evidence type="ECO:0000256" key="6">
    <source>
        <dbReference type="ARBA" id="ARBA00048679"/>
    </source>
</evidence>
<reference evidence="10" key="3">
    <citation type="journal article" date="2019" name="Microbiol. Resour. Announc.">
        <title>Genome Sequence of Metarhizium rileyi, a Microbial Control Agent for Lepidoptera.</title>
        <authorList>
            <person name="Binneck E."/>
            <person name="Lastra C.C.L."/>
            <person name="Sosa-Gomez D.R."/>
        </authorList>
    </citation>
    <scope>NUCLEOTIDE SEQUENCE</scope>
    <source>
        <strain evidence="10">Cep018-CH2</strain>
    </source>
</reference>
<dbReference type="CDD" id="cd00180">
    <property type="entry name" value="PKc"/>
    <property type="match status" value="1"/>
</dbReference>
<dbReference type="EMBL" id="SBHS01000013">
    <property type="protein sequence ID" value="TWU74160.1"/>
    <property type="molecule type" value="Genomic_DNA"/>
</dbReference>
<evidence type="ECO:0000256" key="5">
    <source>
        <dbReference type="ARBA" id="ARBA00047899"/>
    </source>
</evidence>
<dbReference type="Proteomes" id="UP000317257">
    <property type="component" value="Unassembled WGS sequence"/>
</dbReference>
<evidence type="ECO:0000256" key="3">
    <source>
        <dbReference type="ARBA" id="ARBA00022527"/>
    </source>
</evidence>
<evidence type="ECO:0000313" key="10">
    <source>
        <dbReference type="EMBL" id="TWU74160.1"/>
    </source>
</evidence>
<dbReference type="EC" id="2.7.11.1" evidence="2"/>
<evidence type="ECO:0000313" key="9">
    <source>
        <dbReference type="EMBL" id="OAA41410.1"/>
    </source>
</evidence>
<dbReference type="Gene3D" id="1.10.510.10">
    <property type="entry name" value="Transferase(Phosphotransferase) domain 1"/>
    <property type="match status" value="1"/>
</dbReference>
<reference evidence="9 11" key="1">
    <citation type="journal article" date="2016" name="Genome Biol. Evol.">
        <title>Divergent and convergent evolution of fungal pathogenicity.</title>
        <authorList>
            <person name="Shang Y."/>
            <person name="Xiao G."/>
            <person name="Zheng P."/>
            <person name="Cen K."/>
            <person name="Zhan S."/>
            <person name="Wang C."/>
        </authorList>
    </citation>
    <scope>NUCLEOTIDE SEQUENCE [LARGE SCALE GENOMIC DNA]</scope>
    <source>
        <strain evidence="9 11">RCEF 4871</strain>
    </source>
</reference>
<dbReference type="EMBL" id="AZHC01000016">
    <property type="protein sequence ID" value="OAA41410.1"/>
    <property type="molecule type" value="Genomic_DNA"/>
</dbReference>
<evidence type="ECO:0000259" key="8">
    <source>
        <dbReference type="PROSITE" id="PS50011"/>
    </source>
</evidence>
<evidence type="ECO:0000259" key="7">
    <source>
        <dbReference type="PROSITE" id="PS50006"/>
    </source>
</evidence>
<dbReference type="GO" id="GO:0005737">
    <property type="term" value="C:cytoplasm"/>
    <property type="evidence" value="ECO:0007669"/>
    <property type="project" value="TreeGrafter"/>
</dbReference>
<dbReference type="SUPFAM" id="SSF49879">
    <property type="entry name" value="SMAD/FHA domain"/>
    <property type="match status" value="1"/>
</dbReference>
<dbReference type="PANTHER" id="PTHR44167:SF24">
    <property type="entry name" value="SERINE_THREONINE-PROTEIN KINASE CHK2"/>
    <property type="match status" value="1"/>
</dbReference>
<organism evidence="9 11">
    <name type="scientific">Metarhizium rileyi (strain RCEF 4871)</name>
    <name type="common">Nomuraea rileyi</name>
    <dbReference type="NCBI Taxonomy" id="1649241"/>
    <lineage>
        <taxon>Eukaryota</taxon>
        <taxon>Fungi</taxon>
        <taxon>Dikarya</taxon>
        <taxon>Ascomycota</taxon>
        <taxon>Pezizomycotina</taxon>
        <taxon>Sordariomycetes</taxon>
        <taxon>Hypocreomycetidae</taxon>
        <taxon>Hypocreales</taxon>
        <taxon>Clavicipitaceae</taxon>
        <taxon>Metarhizium</taxon>
    </lineage>
</organism>
<evidence type="ECO:0000256" key="2">
    <source>
        <dbReference type="ARBA" id="ARBA00012513"/>
    </source>
</evidence>
<accession>A0A5C6G914</accession>
<name>A0A167CP32_METRR</name>
<dbReference type="AlphaFoldDB" id="A0A167CP32"/>
<dbReference type="Proteomes" id="UP000243498">
    <property type="component" value="Unassembled WGS sequence"/>
</dbReference>
<dbReference type="InterPro" id="IPR008984">
    <property type="entry name" value="SMAD_FHA_dom_sf"/>
</dbReference>
<proteinExistence type="inferred from homology"/>
<dbReference type="GO" id="GO:0004674">
    <property type="term" value="F:protein serine/threonine kinase activity"/>
    <property type="evidence" value="ECO:0007669"/>
    <property type="project" value="UniProtKB-KW"/>
</dbReference>
<gene>
    <name evidence="10" type="ORF">ED733_005873</name>
    <name evidence="9" type="ORF">NOR_05488</name>
</gene>
<dbReference type="InterPro" id="IPR000253">
    <property type="entry name" value="FHA_dom"/>
</dbReference>
<feature type="domain" description="Protein kinase" evidence="8">
    <location>
        <begin position="131"/>
        <end position="399"/>
    </location>
</feature>
<evidence type="ECO:0000256" key="1">
    <source>
        <dbReference type="ARBA" id="ARBA00005575"/>
    </source>
</evidence>
<protein>
    <recommendedName>
        <fullName evidence="2">non-specific serine/threonine protein kinase</fullName>
        <ecNumber evidence="2">2.7.11.1</ecNumber>
    </recommendedName>
</protein>
<dbReference type="GO" id="GO:0005634">
    <property type="term" value="C:nucleus"/>
    <property type="evidence" value="ECO:0007669"/>
    <property type="project" value="TreeGrafter"/>
</dbReference>
<dbReference type="SMART" id="SM00220">
    <property type="entry name" value="S_TKc"/>
    <property type="match status" value="1"/>
</dbReference>
<dbReference type="InterPro" id="IPR011009">
    <property type="entry name" value="Kinase-like_dom_sf"/>
</dbReference>
<dbReference type="PANTHER" id="PTHR44167">
    <property type="entry name" value="OVARIAN-SPECIFIC SERINE/THREONINE-PROTEIN KINASE LOK-RELATED"/>
    <property type="match status" value="1"/>
</dbReference>
<comment type="similarity">
    <text evidence="1">Belongs to the protein kinase superfamily. CAMK Ser/Thr protein kinase family. CHEK2 subfamily.</text>
</comment>
<comment type="catalytic activity">
    <reaction evidence="5">
        <text>L-threonyl-[protein] + ATP = O-phospho-L-threonyl-[protein] + ADP + H(+)</text>
        <dbReference type="Rhea" id="RHEA:46608"/>
        <dbReference type="Rhea" id="RHEA-COMP:11060"/>
        <dbReference type="Rhea" id="RHEA-COMP:11605"/>
        <dbReference type="ChEBI" id="CHEBI:15378"/>
        <dbReference type="ChEBI" id="CHEBI:30013"/>
        <dbReference type="ChEBI" id="CHEBI:30616"/>
        <dbReference type="ChEBI" id="CHEBI:61977"/>
        <dbReference type="ChEBI" id="CHEBI:456216"/>
        <dbReference type="EC" id="2.7.11.1"/>
    </reaction>
</comment>
<dbReference type="OrthoDB" id="5141198at2759"/>
<dbReference type="GO" id="GO:0044773">
    <property type="term" value="P:mitotic DNA damage checkpoint signaling"/>
    <property type="evidence" value="ECO:0007669"/>
    <property type="project" value="TreeGrafter"/>
</dbReference>
<feature type="domain" description="FHA" evidence="7">
    <location>
        <begin position="67"/>
        <end position="117"/>
    </location>
</feature>
<accession>A0A167CP32</accession>
<dbReference type="STRING" id="1081105.A0A167CP32"/>
<evidence type="ECO:0000313" key="12">
    <source>
        <dbReference type="Proteomes" id="UP000317257"/>
    </source>
</evidence>
<keyword evidence="4 9" id="KW-0808">Transferase</keyword>
<keyword evidence="4 9" id="KW-0418">Kinase</keyword>
<reference evidence="12" key="2">
    <citation type="submission" date="2018-12" db="EMBL/GenBank/DDBJ databases">
        <title>The complete genome of Metarhizium rileyi, a key fungal pathogen of Lepidoptera.</title>
        <authorList>
            <person name="Binneck E."/>
            <person name="Lastra C.C.L."/>
            <person name="Sosa-Gomez D.R."/>
        </authorList>
    </citation>
    <scope>NUCLEOTIDE SEQUENCE [LARGE SCALE GENOMIC DNA]</scope>
    <source>
        <strain evidence="12">Cep018-CH2</strain>
    </source>
</reference>
<evidence type="ECO:0000313" key="11">
    <source>
        <dbReference type="Proteomes" id="UP000243498"/>
    </source>
</evidence>
<dbReference type="InterPro" id="IPR000719">
    <property type="entry name" value="Prot_kinase_dom"/>
</dbReference>
<dbReference type="PROSITE" id="PS50011">
    <property type="entry name" value="PROTEIN_KINASE_DOM"/>
    <property type="match status" value="1"/>
</dbReference>
<dbReference type="SUPFAM" id="SSF56112">
    <property type="entry name" value="Protein kinase-like (PK-like)"/>
    <property type="match status" value="1"/>
</dbReference>